<dbReference type="Pfam" id="PF03098">
    <property type="entry name" value="An_peroxidase"/>
    <property type="match status" value="2"/>
</dbReference>
<keyword evidence="3" id="KW-0560">Oxidoreductase</keyword>
<protein>
    <submittedName>
        <fullName evidence="9">Peroxidase</fullName>
    </submittedName>
</protein>
<reference evidence="9" key="1">
    <citation type="submission" date="2022-11" db="UniProtKB">
        <authorList>
            <consortium name="WormBaseParasite"/>
        </authorList>
    </citation>
    <scope>IDENTIFICATION</scope>
</reference>
<dbReference type="CDD" id="cd09823">
    <property type="entry name" value="peroxinectin_like"/>
    <property type="match status" value="2"/>
</dbReference>
<dbReference type="PROSITE" id="PS50292">
    <property type="entry name" value="PEROXIDASE_3"/>
    <property type="match status" value="2"/>
</dbReference>
<keyword evidence="4" id="KW-0732">Signal</keyword>
<sequence length="1750" mass="198497">MRELTRLWTIEKDNLTACKNVKRNCIPNLKSFLEEALDELDPEQQVEEKYQSVNDEHYQWMASRFLLMNSDQHINHASQDANMKMFEKPSEKDAIAVFLRRSIQVAAENVPELKSRAQQIQASIEKIKKQENDRLEEQARAAKELEIAKAKELELAKVREMELRLKEEKIKIQEKEQQQQRSLPEDLQTNMLHKHLFYKHLLQKHFYFYYVVLFIISTTTTCLAMQIPCGKSFFPCFGEKEGIATKQQTNTRKLYGITIHQDAKISDQILRTAAKEAHEETDVLYNESGVKQLLDSRNPLSASLMQYSRMHPLTDRGKLFSQYAYVALALSRRLSQKMTSTAMQGTAASVPSHTLLLHSPGLLARVKNSTSLGKECPTDEEAHCPTTSSQLFRSLSGQCNNVRRPFIGAAGQPLSRLFPSPTYADNGLGVQPRRQISQFGGGSNAGGGELPSVRQISLELFQNPKETNPFGVNEIVAYWLYFVGSDLASIAPNQCLIKGTSVAFPCCTPGFAHADCDPIDIPSNDPTYGPAHITCIPHSRTLPAPRDQCALGPREQANHVSSFLDGSQIYGSSYETLERLRAPGESGRLLISNNEINLLTWDPLSSDYCQSSDKQKQRCFLSGTPDVNLLVGITLLHTIWVRQHNKLADGLREMNRHWNGDRIFNEARRIVIAQMQHITYAEFLPILLGIDAVRKFQLNLTPPGSFSSDYDIDVDATTLNEFATIVIPVAFLLLQSINNSSTTTTLFNNPSRLYEQQGVEQLVSELHSRQAERPGLKIDLNFRGHFLQSSTANVGLDLISIALKQERDHGLPSYNLMRVNCGLEKLQSFGEMRLILINESVADQLATIYEHVDDIDLLVGVLAERPLKGAFLSQTLSCIIGRQFQRTKIGDRYWYENFFAPTAFSEEQLAQIKKTTWARVLCNVTAIKQIQLSSFLHSDIFENTPLPCESSIIPNFDLEPWRDPESPLRLPITDETIKKVVQLAELNLQEQRRRETRNIQKNQSTLRFGDPLFAYSNMMRAKPHSKAHARVSAILLESTRIFASGQKLVDGEQLPSLDIDSLQRLLPNIEVGRFVSNYTAFLSEDGQATKDDCLPRLLPCDHSSRYRTFSGWCNNLKYPHYGNAFTPLRHLLHPAYDDGFDAPRSRARSGRPLPSPRRISNAVHIDREIVMQFGQLLDHEMTHSPINRGPNDEILNCTPCDSAQTISVHCMPIKVEDGDPHFPSHLPNGEPRCLPFARSLLGQLQLGYRNQMNQISAFIDGSVVYGSTRCESNQLRLFRRGLLNFTDFGTWNPMALPQGSQEKDCRSLPNFPCFVAGDERNSHQPGLTAMHTIMLREHNRIAEKLAKLNLHWDDEKIFQETRRIFIAQEQHVVFNEFLPKVIGFDLLHEYDLVPLKTGYYTRYDETCDPAISHPFATAAFRFGHTLIRRMFPRLDTNFHKMSEPVDLAKHFGFVEPLYNKTSGGLDSMLLGLFGTPAMAFDRHITNAVRDMLFARRDEPTSGMDLIAINMLRARDHGVQPYNKFRPLCGLPLAQSFEDLRDVMDETAISALRSVYEHVDDIDLFPGLTSERPRQGALLGHTMSCLLAEQFRRLKKCDRFYYENDNFAAKFTPAQLSQIRKIRLSKILCQNSPIIQKIQPNVFDIQDDLINAPVNCNDLEEIELEAWKEKSYCEINGLKIEQGENRRTTPCVTCTCTAEGPECQPVQMDSFECSQLFNKYDKKSILKDATCAIQCAQELSVLDSAESKEDL</sequence>
<dbReference type="GO" id="GO:0046872">
    <property type="term" value="F:metal ion binding"/>
    <property type="evidence" value="ECO:0007669"/>
    <property type="project" value="UniProtKB-KW"/>
</dbReference>
<evidence type="ECO:0000256" key="3">
    <source>
        <dbReference type="ARBA" id="ARBA00022559"/>
    </source>
</evidence>
<evidence type="ECO:0000256" key="5">
    <source>
        <dbReference type="PIRSR" id="PIRSR619791-2"/>
    </source>
</evidence>
<keyword evidence="8" id="KW-1185">Reference proteome</keyword>
<evidence type="ECO:0000256" key="4">
    <source>
        <dbReference type="ARBA" id="ARBA00022729"/>
    </source>
</evidence>
<dbReference type="WBParaSite" id="scf7180000422487.g9081">
    <property type="protein sequence ID" value="scf7180000422487.g9081"/>
    <property type="gene ID" value="scf7180000422487.g9081"/>
</dbReference>
<keyword evidence="7" id="KW-0812">Transmembrane</keyword>
<dbReference type="PANTHER" id="PTHR11475">
    <property type="entry name" value="OXIDASE/PEROXIDASE"/>
    <property type="match status" value="1"/>
</dbReference>
<keyword evidence="2" id="KW-0964">Secreted</keyword>
<dbReference type="PRINTS" id="PR00457">
    <property type="entry name" value="ANPEROXIDASE"/>
</dbReference>
<keyword evidence="7" id="KW-0472">Membrane</keyword>
<dbReference type="FunFam" id="1.10.640.10:FF:000006">
    <property type="entry name" value="Double oxidase: two peroxidase domains"/>
    <property type="match status" value="1"/>
</dbReference>
<accession>A0A915P4T9</accession>
<keyword evidence="5" id="KW-0479">Metal-binding</keyword>
<evidence type="ECO:0000256" key="2">
    <source>
        <dbReference type="ARBA" id="ARBA00022525"/>
    </source>
</evidence>
<dbReference type="GO" id="GO:0020037">
    <property type="term" value="F:heme binding"/>
    <property type="evidence" value="ECO:0007669"/>
    <property type="project" value="InterPro"/>
</dbReference>
<evidence type="ECO:0000256" key="1">
    <source>
        <dbReference type="ARBA" id="ARBA00004613"/>
    </source>
</evidence>
<dbReference type="FunFam" id="1.10.640.10:FF:000003">
    <property type="entry name" value="chorion peroxidase"/>
    <property type="match status" value="1"/>
</dbReference>
<dbReference type="InterPro" id="IPR037120">
    <property type="entry name" value="Haem_peroxidase_sf_animal"/>
</dbReference>
<proteinExistence type="predicted"/>
<dbReference type="PANTHER" id="PTHR11475:SF133">
    <property type="entry name" value="PEROXIDASE"/>
    <property type="match status" value="1"/>
</dbReference>
<keyword evidence="7" id="KW-1133">Transmembrane helix</keyword>
<dbReference type="GO" id="GO:0005576">
    <property type="term" value="C:extracellular region"/>
    <property type="evidence" value="ECO:0007669"/>
    <property type="project" value="UniProtKB-SubCell"/>
</dbReference>
<keyword evidence="5" id="KW-0349">Heme</keyword>
<dbReference type="SUPFAM" id="SSF48113">
    <property type="entry name" value="Heme-dependent peroxidases"/>
    <property type="match status" value="2"/>
</dbReference>
<feature type="coiled-coil region" evidence="6">
    <location>
        <begin position="110"/>
        <end position="178"/>
    </location>
</feature>
<dbReference type="InterPro" id="IPR010255">
    <property type="entry name" value="Haem_peroxidase_sf"/>
</dbReference>
<feature type="binding site" description="axial binding residue" evidence="5">
    <location>
        <position position="1424"/>
    </location>
    <ligand>
        <name>heme b</name>
        <dbReference type="ChEBI" id="CHEBI:60344"/>
    </ligand>
    <ligandPart>
        <name>Fe</name>
        <dbReference type="ChEBI" id="CHEBI:18248"/>
    </ligandPart>
</feature>
<evidence type="ECO:0000256" key="7">
    <source>
        <dbReference type="SAM" id="Phobius"/>
    </source>
</evidence>
<comment type="subcellular location">
    <subcellularLocation>
        <location evidence="1">Secreted</location>
    </subcellularLocation>
</comment>
<dbReference type="GO" id="GO:0006979">
    <property type="term" value="P:response to oxidative stress"/>
    <property type="evidence" value="ECO:0007669"/>
    <property type="project" value="InterPro"/>
</dbReference>
<dbReference type="Gene3D" id="1.10.640.10">
    <property type="entry name" value="Haem peroxidase domain superfamily, animal type"/>
    <property type="match status" value="2"/>
</dbReference>
<keyword evidence="6" id="KW-0175">Coiled coil</keyword>
<name>A0A915P4T9_9BILA</name>
<organism evidence="8 9">
    <name type="scientific">Meloidogyne floridensis</name>
    <dbReference type="NCBI Taxonomy" id="298350"/>
    <lineage>
        <taxon>Eukaryota</taxon>
        <taxon>Metazoa</taxon>
        <taxon>Ecdysozoa</taxon>
        <taxon>Nematoda</taxon>
        <taxon>Chromadorea</taxon>
        <taxon>Rhabditida</taxon>
        <taxon>Tylenchina</taxon>
        <taxon>Tylenchomorpha</taxon>
        <taxon>Tylenchoidea</taxon>
        <taxon>Meloidogynidae</taxon>
        <taxon>Meloidogyninae</taxon>
        <taxon>Meloidogyne</taxon>
    </lineage>
</organism>
<evidence type="ECO:0000313" key="8">
    <source>
        <dbReference type="Proteomes" id="UP000887560"/>
    </source>
</evidence>
<keyword evidence="5" id="KW-0408">Iron</keyword>
<evidence type="ECO:0000313" key="9">
    <source>
        <dbReference type="WBParaSite" id="scf7180000422487.g9081"/>
    </source>
</evidence>
<feature type="transmembrane region" description="Helical" evidence="7">
    <location>
        <begin position="207"/>
        <end position="227"/>
    </location>
</feature>
<evidence type="ECO:0000256" key="6">
    <source>
        <dbReference type="SAM" id="Coils"/>
    </source>
</evidence>
<dbReference type="GO" id="GO:0004601">
    <property type="term" value="F:peroxidase activity"/>
    <property type="evidence" value="ECO:0007669"/>
    <property type="project" value="UniProtKB-KW"/>
</dbReference>
<dbReference type="Proteomes" id="UP000887560">
    <property type="component" value="Unplaced"/>
</dbReference>
<keyword evidence="3" id="KW-0575">Peroxidase</keyword>
<dbReference type="InterPro" id="IPR019791">
    <property type="entry name" value="Haem_peroxidase_animal"/>
</dbReference>